<feature type="transmembrane region" description="Helical" evidence="2">
    <location>
        <begin position="86"/>
        <end position="108"/>
    </location>
</feature>
<organism evidence="3 4">
    <name type="scientific">Tenebrio molitor</name>
    <name type="common">Yellow mealworm beetle</name>
    <dbReference type="NCBI Taxonomy" id="7067"/>
    <lineage>
        <taxon>Eukaryota</taxon>
        <taxon>Metazoa</taxon>
        <taxon>Ecdysozoa</taxon>
        <taxon>Arthropoda</taxon>
        <taxon>Hexapoda</taxon>
        <taxon>Insecta</taxon>
        <taxon>Pterygota</taxon>
        <taxon>Neoptera</taxon>
        <taxon>Endopterygota</taxon>
        <taxon>Coleoptera</taxon>
        <taxon>Polyphaga</taxon>
        <taxon>Cucujiformia</taxon>
        <taxon>Tenebrionidae</taxon>
        <taxon>Tenebrio</taxon>
    </lineage>
</organism>
<proteinExistence type="predicted"/>
<keyword evidence="2" id="KW-1133">Transmembrane helix</keyword>
<evidence type="ECO:0000256" key="1">
    <source>
        <dbReference type="SAM" id="MobiDB-lite"/>
    </source>
</evidence>
<keyword evidence="2" id="KW-0812">Transmembrane</keyword>
<evidence type="ECO:0000313" key="3">
    <source>
        <dbReference type="EMBL" id="KAH0807499.1"/>
    </source>
</evidence>
<evidence type="ECO:0000256" key="2">
    <source>
        <dbReference type="SAM" id="Phobius"/>
    </source>
</evidence>
<comment type="caution">
    <text evidence="3">The sequence shown here is derived from an EMBL/GenBank/DDBJ whole genome shotgun (WGS) entry which is preliminary data.</text>
</comment>
<sequence length="262" mass="29307">MTITTTFVTVLRRFEYLAEKLHTDRTDLRDFHEVSCARLKSCVVLRYVLDSVPLGTPIESEFPDLGSHGLFVAPPPPKKNLTSTKVFFFTVRIALGSLLFPALLFLALPNWTRARRGYARTLASPGANSDRNDSRTAELTPSGHRRTTPRGSGQIVPSEFRTFRNRASTLFASRVLSPATHAHPLLSSPFLDDTKRTQHNIHGRPIRPGILTLLTSRWCRKSVALPSTTLPSALDRHTHTSMARQRFLPSKKSSLFGGIRTH</sequence>
<name>A0A8J6H3I2_TENMO</name>
<keyword evidence="2" id="KW-0472">Membrane</keyword>
<dbReference type="Proteomes" id="UP000719412">
    <property type="component" value="Unassembled WGS sequence"/>
</dbReference>
<accession>A0A8J6H3I2</accession>
<feature type="region of interest" description="Disordered" evidence="1">
    <location>
        <begin position="122"/>
        <end position="155"/>
    </location>
</feature>
<reference evidence="3" key="1">
    <citation type="journal article" date="2020" name="J Insects Food Feed">
        <title>The yellow mealworm (Tenebrio molitor) genome: a resource for the emerging insects as food and feed industry.</title>
        <authorList>
            <person name="Eriksson T."/>
            <person name="Andere A."/>
            <person name="Kelstrup H."/>
            <person name="Emery V."/>
            <person name="Picard C."/>
        </authorList>
    </citation>
    <scope>NUCLEOTIDE SEQUENCE</scope>
    <source>
        <strain evidence="3">Stoneville</strain>
        <tissue evidence="3">Whole head</tissue>
    </source>
</reference>
<reference evidence="3" key="2">
    <citation type="submission" date="2021-08" db="EMBL/GenBank/DDBJ databases">
        <authorList>
            <person name="Eriksson T."/>
        </authorList>
    </citation>
    <scope>NUCLEOTIDE SEQUENCE</scope>
    <source>
        <strain evidence="3">Stoneville</strain>
        <tissue evidence="3">Whole head</tissue>
    </source>
</reference>
<keyword evidence="4" id="KW-1185">Reference proteome</keyword>
<gene>
    <name evidence="3" type="ORF">GEV33_015292</name>
</gene>
<dbReference type="EMBL" id="JABDTM020030272">
    <property type="protein sequence ID" value="KAH0807499.1"/>
    <property type="molecule type" value="Genomic_DNA"/>
</dbReference>
<protein>
    <submittedName>
        <fullName evidence="3">Uncharacterized protein</fullName>
    </submittedName>
</protein>
<dbReference type="AlphaFoldDB" id="A0A8J6H3I2"/>
<evidence type="ECO:0000313" key="4">
    <source>
        <dbReference type="Proteomes" id="UP000719412"/>
    </source>
</evidence>